<keyword evidence="1" id="KW-0812">Transmembrane</keyword>
<comment type="caution">
    <text evidence="2">The sequence shown here is derived from an EMBL/GenBank/DDBJ whole genome shotgun (WGS) entry which is preliminary data.</text>
</comment>
<sequence>MSLPSFLSRFVTGVLFAALVGGCASVESQRSELTTRVGRSDLSVAVLRARVRDLARRFSGLLEALADDLAVRSGSPKVAGTMLRFKANSVPAMQSALFQPDPVAALIDAWALLVQIQDALPQFAEDTPPELLSAARESLEDMEAQLEDEWREITGSEDVSRARDIVHGWAAEHPLTGPLLTRHSTAPLLASVTEASGGGLRSTAAGLVEDTRDLTSRVDLYATSLPRQARWQAELVVDDAMRSPLLQSTLSEMGRTVDLLERVGSVAANTPALIAHERKAVLESLHTERLGLQGFVTEERQAVLADVGRERQAVVDALHAERVATLQQLDGLARGWVDHAFDRLGPLVDRVFLWLVLLVALVGAGGLLGAWVLTRALRRSH</sequence>
<keyword evidence="1" id="KW-1133">Transmembrane helix</keyword>
<keyword evidence="1" id="KW-0472">Membrane</keyword>
<proteinExistence type="predicted"/>
<keyword evidence="3" id="KW-1185">Reference proteome</keyword>
<reference evidence="3" key="1">
    <citation type="submission" date="2018-09" db="EMBL/GenBank/DDBJ databases">
        <authorList>
            <person name="Livingstone P.G."/>
            <person name="Whitworth D.E."/>
        </authorList>
    </citation>
    <scope>NUCLEOTIDE SEQUENCE [LARGE SCALE GENOMIC DNA]</scope>
    <source>
        <strain evidence="3">CA054A</strain>
    </source>
</reference>
<dbReference type="AlphaFoldDB" id="A0A3A8ILY1"/>
<accession>A0A3A8ILY1</accession>
<organism evidence="2 3">
    <name type="scientific">Corallococcus terminator</name>
    <dbReference type="NCBI Taxonomy" id="2316733"/>
    <lineage>
        <taxon>Bacteria</taxon>
        <taxon>Pseudomonadati</taxon>
        <taxon>Myxococcota</taxon>
        <taxon>Myxococcia</taxon>
        <taxon>Myxococcales</taxon>
        <taxon>Cystobacterineae</taxon>
        <taxon>Myxococcaceae</taxon>
        <taxon>Corallococcus</taxon>
    </lineage>
</organism>
<dbReference type="RefSeq" id="WP_120543844.1">
    <property type="nucleotide sequence ID" value="NZ_RAVZ01000247.1"/>
</dbReference>
<protein>
    <submittedName>
        <fullName evidence="2">Chemotaxis protein</fullName>
    </submittedName>
</protein>
<name>A0A3A8ILY1_9BACT</name>
<evidence type="ECO:0000313" key="3">
    <source>
        <dbReference type="Proteomes" id="UP000268094"/>
    </source>
</evidence>
<dbReference type="EMBL" id="RAVZ01000247">
    <property type="protein sequence ID" value="RKG79281.1"/>
    <property type="molecule type" value="Genomic_DNA"/>
</dbReference>
<gene>
    <name evidence="2" type="ORF">D7V88_28890</name>
</gene>
<evidence type="ECO:0000313" key="2">
    <source>
        <dbReference type="EMBL" id="RKG79281.1"/>
    </source>
</evidence>
<feature type="transmembrane region" description="Helical" evidence="1">
    <location>
        <begin position="351"/>
        <end position="373"/>
    </location>
</feature>
<evidence type="ECO:0000256" key="1">
    <source>
        <dbReference type="SAM" id="Phobius"/>
    </source>
</evidence>
<dbReference type="Proteomes" id="UP000268094">
    <property type="component" value="Unassembled WGS sequence"/>
</dbReference>
<dbReference type="OrthoDB" id="5492899at2"/>